<accession>A0ABU6WX26</accession>
<feature type="non-terminal residue" evidence="2">
    <location>
        <position position="1"/>
    </location>
</feature>
<sequence>LIRMEESIRKARKNMESKDRKKEAKNRRNRAPHACTPHHAVPWEPFGWILSDKLALRQVHRIK</sequence>
<protein>
    <submittedName>
        <fullName evidence="2">Uncharacterized protein</fullName>
    </submittedName>
</protein>
<evidence type="ECO:0000313" key="2">
    <source>
        <dbReference type="EMBL" id="MED6189879.1"/>
    </source>
</evidence>
<dbReference type="Proteomes" id="UP001341840">
    <property type="component" value="Unassembled WGS sequence"/>
</dbReference>
<reference evidence="2 3" key="1">
    <citation type="journal article" date="2023" name="Plants (Basel)">
        <title>Bridging the Gap: Combining Genomics and Transcriptomics Approaches to Understand Stylosanthes scabra, an Orphan Legume from the Brazilian Caatinga.</title>
        <authorList>
            <person name="Ferreira-Neto J.R.C."/>
            <person name="da Silva M.D."/>
            <person name="Binneck E."/>
            <person name="de Melo N.F."/>
            <person name="da Silva R.H."/>
            <person name="de Melo A.L.T.M."/>
            <person name="Pandolfi V."/>
            <person name="Bustamante F.O."/>
            <person name="Brasileiro-Vidal A.C."/>
            <person name="Benko-Iseppon A.M."/>
        </authorList>
    </citation>
    <scope>NUCLEOTIDE SEQUENCE [LARGE SCALE GENOMIC DNA]</scope>
    <source>
        <tissue evidence="2">Leaves</tissue>
    </source>
</reference>
<feature type="region of interest" description="Disordered" evidence="1">
    <location>
        <begin position="1"/>
        <end position="36"/>
    </location>
</feature>
<organism evidence="2 3">
    <name type="scientific">Stylosanthes scabra</name>
    <dbReference type="NCBI Taxonomy" id="79078"/>
    <lineage>
        <taxon>Eukaryota</taxon>
        <taxon>Viridiplantae</taxon>
        <taxon>Streptophyta</taxon>
        <taxon>Embryophyta</taxon>
        <taxon>Tracheophyta</taxon>
        <taxon>Spermatophyta</taxon>
        <taxon>Magnoliopsida</taxon>
        <taxon>eudicotyledons</taxon>
        <taxon>Gunneridae</taxon>
        <taxon>Pentapetalae</taxon>
        <taxon>rosids</taxon>
        <taxon>fabids</taxon>
        <taxon>Fabales</taxon>
        <taxon>Fabaceae</taxon>
        <taxon>Papilionoideae</taxon>
        <taxon>50 kb inversion clade</taxon>
        <taxon>dalbergioids sensu lato</taxon>
        <taxon>Dalbergieae</taxon>
        <taxon>Pterocarpus clade</taxon>
        <taxon>Stylosanthes</taxon>
    </lineage>
</organism>
<keyword evidence="3" id="KW-1185">Reference proteome</keyword>
<evidence type="ECO:0000256" key="1">
    <source>
        <dbReference type="SAM" id="MobiDB-lite"/>
    </source>
</evidence>
<dbReference type="EMBL" id="JASCZI010184029">
    <property type="protein sequence ID" value="MED6189879.1"/>
    <property type="molecule type" value="Genomic_DNA"/>
</dbReference>
<comment type="caution">
    <text evidence="2">The sequence shown here is derived from an EMBL/GenBank/DDBJ whole genome shotgun (WGS) entry which is preliminary data.</text>
</comment>
<gene>
    <name evidence="2" type="ORF">PIB30_100314</name>
</gene>
<evidence type="ECO:0000313" key="3">
    <source>
        <dbReference type="Proteomes" id="UP001341840"/>
    </source>
</evidence>
<name>A0ABU6WX26_9FABA</name>
<feature type="compositionally biased region" description="Basic and acidic residues" evidence="1">
    <location>
        <begin position="1"/>
        <end position="22"/>
    </location>
</feature>
<proteinExistence type="predicted"/>